<accession>A0A927EYK5</accession>
<dbReference type="InterPro" id="IPR012654">
    <property type="entry name" value="CHP02391"/>
</dbReference>
<comment type="caution">
    <text evidence="2">The sequence shown here is derived from an EMBL/GenBank/DDBJ whole genome shotgun (WGS) entry which is preliminary data.</text>
</comment>
<sequence length="240" mass="26765">MQAKRAIEVLTELREEADRRGVELRPAGEFSSWKGRVRSTLIRSLGKDHHLLTDFENIKYSLMAFSTGTSDSSFERAFLGGLRKAGGVIEAAIFELREAGTSDDAADETAFDPDLWSHVQAHVHNEDWQTVASQTAIFVEDCVRKWCGNPRGNNGQTLVGKGLFAAVFATDAQFRLGKEPGEWEGWRGLGMGFAQALSNVDRHNIQKRDDAKRYAFGVLGVGSLILTQLRYQYSDDLHKE</sequence>
<dbReference type="Proteomes" id="UP000632289">
    <property type="component" value="Unassembled WGS sequence"/>
</dbReference>
<evidence type="ECO:0000313" key="3">
    <source>
        <dbReference type="Proteomes" id="UP000632289"/>
    </source>
</evidence>
<feature type="domain" description="Conserved hypothetical protein CHP02391" evidence="1">
    <location>
        <begin position="111"/>
        <end position="229"/>
    </location>
</feature>
<gene>
    <name evidence="2" type="ORF">IF129_11045</name>
</gene>
<name>A0A927EYK5_9ACTN</name>
<evidence type="ECO:0000259" key="1">
    <source>
        <dbReference type="Pfam" id="PF09509"/>
    </source>
</evidence>
<proteinExistence type="predicted"/>
<evidence type="ECO:0000313" key="2">
    <source>
        <dbReference type="EMBL" id="MBD3932088.1"/>
    </source>
</evidence>
<organism evidence="2 3">
    <name type="scientific">Streptomyces chumphonensis</name>
    <dbReference type="NCBI Taxonomy" id="1214925"/>
    <lineage>
        <taxon>Bacteria</taxon>
        <taxon>Bacillati</taxon>
        <taxon>Actinomycetota</taxon>
        <taxon>Actinomycetes</taxon>
        <taxon>Kitasatosporales</taxon>
        <taxon>Streptomycetaceae</taxon>
        <taxon>Streptomyces</taxon>
    </lineage>
</organism>
<protein>
    <recommendedName>
        <fullName evidence="1">Conserved hypothetical protein CHP02391 domain-containing protein</fullName>
    </recommendedName>
</protein>
<dbReference type="AlphaFoldDB" id="A0A927EYK5"/>
<reference evidence="2" key="1">
    <citation type="submission" date="2020-09" db="EMBL/GenBank/DDBJ databases">
        <title>Secondary metabolite and genome analysis of marine Streptomyces chumphonensis KK1-2T.</title>
        <authorList>
            <person name="Phongsopitanun W."/>
            <person name="Kanchanasin P."/>
            <person name="Pittayakhajonwut P."/>
            <person name="Suwanborirux K."/>
            <person name="Tanasupawat S."/>
        </authorList>
    </citation>
    <scope>NUCLEOTIDE SEQUENCE</scope>
    <source>
        <strain evidence="2">KK1-2</strain>
    </source>
</reference>
<dbReference type="Pfam" id="PF09509">
    <property type="entry name" value="Hypoth_Ymh"/>
    <property type="match status" value="1"/>
</dbReference>
<dbReference type="EMBL" id="JACXYU010000004">
    <property type="protein sequence ID" value="MBD3932088.1"/>
    <property type="molecule type" value="Genomic_DNA"/>
</dbReference>
<keyword evidence="3" id="KW-1185">Reference proteome</keyword>